<dbReference type="PROSITE" id="PS50003">
    <property type="entry name" value="PH_DOMAIN"/>
    <property type="match status" value="2"/>
</dbReference>
<name>A0A1Y1Z3Y2_9FUNG</name>
<dbReference type="PANTHER" id="PTHR14336:SF8">
    <property type="entry name" value="PROTEIN OPY1"/>
    <property type="match status" value="1"/>
</dbReference>
<dbReference type="Pfam" id="PF00169">
    <property type="entry name" value="PH"/>
    <property type="match status" value="2"/>
</dbReference>
<reference evidence="3 4" key="1">
    <citation type="submission" date="2016-07" db="EMBL/GenBank/DDBJ databases">
        <title>Pervasive Adenine N6-methylation of Active Genes in Fungi.</title>
        <authorList>
            <consortium name="DOE Joint Genome Institute"/>
            <person name="Mondo S.J."/>
            <person name="Dannebaum R.O."/>
            <person name="Kuo R.C."/>
            <person name="Labutti K."/>
            <person name="Haridas S."/>
            <person name="Kuo A."/>
            <person name="Salamov A."/>
            <person name="Ahrendt S.R."/>
            <person name="Lipzen A."/>
            <person name="Sullivan W."/>
            <person name="Andreopoulos W.B."/>
            <person name="Clum A."/>
            <person name="Lindquist E."/>
            <person name="Daum C."/>
            <person name="Ramamoorthy G.K."/>
            <person name="Gryganskyi A."/>
            <person name="Culley D."/>
            <person name="Magnuson J.K."/>
            <person name="James T.Y."/>
            <person name="O'Malley M.A."/>
            <person name="Stajich J.E."/>
            <person name="Spatafora J.W."/>
            <person name="Visel A."/>
            <person name="Grigoriev I.V."/>
        </authorList>
    </citation>
    <scope>NUCLEOTIDE SEQUENCE [LARGE SCALE GENOMIC DNA]</scope>
    <source>
        <strain evidence="3 4">CBS 931.73</strain>
    </source>
</reference>
<gene>
    <name evidence="3" type="ORF">K493DRAFT_311135</name>
</gene>
<dbReference type="PANTHER" id="PTHR14336">
    <property type="entry name" value="TANDEM PH DOMAIN CONTAINING PROTEIN"/>
    <property type="match status" value="1"/>
</dbReference>
<proteinExistence type="predicted"/>
<feature type="domain" description="PH" evidence="2">
    <location>
        <begin position="81"/>
        <end position="176"/>
    </location>
</feature>
<comment type="caution">
    <text evidence="3">The sequence shown here is derived from an EMBL/GenBank/DDBJ whole genome shotgun (WGS) entry which is preliminary data.</text>
</comment>
<protein>
    <submittedName>
        <fullName evidence="3">PH domain-like protein</fullName>
    </submittedName>
</protein>
<keyword evidence="4" id="KW-1185">Reference proteome</keyword>
<dbReference type="EMBL" id="MCFE01000029">
    <property type="protein sequence ID" value="ORY04988.1"/>
    <property type="molecule type" value="Genomic_DNA"/>
</dbReference>
<dbReference type="AlphaFoldDB" id="A0A1Y1Z3Y2"/>
<sequence>MLEITSKITYPLVRETDEIPKPRVTFAASFNPQNPSTELTAMNSPCEEDSHQVVPSNVVGEVFSQTTHARNRTTEEIDNQTLIKYGYLLKRSTKRKVWRKRWLVLRGTSLACYKDNKEYELERIIDLSEAKQILEVTWKSRKNVFAIIVEKKKYYLQAESRTQLDEWLSSMDFVLSGLAEDDIPEEPTHIRKGSSVSRTSIHGKSGVDHPKVCTHSLQRKIHVPSHGHAAEVVSSEDDEEADEVVDEDEEVEFPQSSDSKILFNGYLYKQCEMYKVWRKRWFVLRSHTLSYYKNEKEYVLHKIIPIESIQGAFEKNPTNIKNKRFCFQLITPQRNYLVATEDQEYSLTWLRAINTAIQQAKSEHEQV</sequence>
<organism evidence="3 4">
    <name type="scientific">Basidiobolus meristosporus CBS 931.73</name>
    <dbReference type="NCBI Taxonomy" id="1314790"/>
    <lineage>
        <taxon>Eukaryota</taxon>
        <taxon>Fungi</taxon>
        <taxon>Fungi incertae sedis</taxon>
        <taxon>Zoopagomycota</taxon>
        <taxon>Entomophthoromycotina</taxon>
        <taxon>Basidiobolomycetes</taxon>
        <taxon>Basidiobolales</taxon>
        <taxon>Basidiobolaceae</taxon>
        <taxon>Basidiobolus</taxon>
    </lineage>
</organism>
<dbReference type="Proteomes" id="UP000193498">
    <property type="component" value="Unassembled WGS sequence"/>
</dbReference>
<evidence type="ECO:0000259" key="2">
    <source>
        <dbReference type="PROSITE" id="PS50003"/>
    </source>
</evidence>
<dbReference type="InterPro" id="IPR011993">
    <property type="entry name" value="PH-like_dom_sf"/>
</dbReference>
<evidence type="ECO:0000313" key="4">
    <source>
        <dbReference type="Proteomes" id="UP000193498"/>
    </source>
</evidence>
<dbReference type="FunFam" id="2.30.29.30:FF:000286">
    <property type="entry name" value="PH-protein kinase domain containing protein"/>
    <property type="match status" value="2"/>
</dbReference>
<dbReference type="SUPFAM" id="SSF50729">
    <property type="entry name" value="PH domain-like"/>
    <property type="match status" value="2"/>
</dbReference>
<dbReference type="InterPro" id="IPR051707">
    <property type="entry name" value="PI-Interact_SigTrans_Reg"/>
</dbReference>
<evidence type="ECO:0000256" key="1">
    <source>
        <dbReference type="SAM" id="MobiDB-lite"/>
    </source>
</evidence>
<accession>A0A1Y1Z3Y2</accession>
<dbReference type="OrthoDB" id="2157866at2759"/>
<feature type="domain" description="PH" evidence="2">
    <location>
        <begin position="260"/>
        <end position="358"/>
    </location>
</feature>
<evidence type="ECO:0000313" key="3">
    <source>
        <dbReference type="EMBL" id="ORY04988.1"/>
    </source>
</evidence>
<dbReference type="STRING" id="1314790.A0A1Y1Z3Y2"/>
<dbReference type="Gene3D" id="2.30.29.30">
    <property type="entry name" value="Pleckstrin-homology domain (PH domain)/Phosphotyrosine-binding domain (PTB)"/>
    <property type="match status" value="2"/>
</dbReference>
<dbReference type="SMART" id="SM00233">
    <property type="entry name" value="PH"/>
    <property type="match status" value="2"/>
</dbReference>
<feature type="region of interest" description="Disordered" evidence="1">
    <location>
        <begin position="186"/>
        <end position="208"/>
    </location>
</feature>
<dbReference type="InterPro" id="IPR001849">
    <property type="entry name" value="PH_domain"/>
</dbReference>
<dbReference type="InParanoid" id="A0A1Y1Z3Y2"/>